<gene>
    <name evidence="7" type="primary">msrQ</name>
    <name evidence="10" type="ORF">MAGMO_0268</name>
</gene>
<comment type="caution">
    <text evidence="7">Lacks conserved residue(s) required for the propagation of feature annotation.</text>
</comment>
<evidence type="ECO:0000256" key="6">
    <source>
        <dbReference type="ARBA" id="ARBA00023136"/>
    </source>
</evidence>
<keyword evidence="7" id="KW-0249">Electron transport</keyword>
<evidence type="ECO:0000259" key="8">
    <source>
        <dbReference type="Pfam" id="PF01103"/>
    </source>
</evidence>
<organism evidence="10">
    <name type="scientific">Magnetococcus massalia (strain MO-1)</name>
    <dbReference type="NCBI Taxonomy" id="451514"/>
    <lineage>
        <taxon>Bacteria</taxon>
        <taxon>Pseudomonadati</taxon>
        <taxon>Pseudomonadota</taxon>
        <taxon>Magnetococcia</taxon>
        <taxon>Magnetococcales</taxon>
        <taxon>Magnetococcaceae</taxon>
        <taxon>Magnetococcus</taxon>
    </lineage>
</organism>
<dbReference type="PANTHER" id="PTHR36964:SF1">
    <property type="entry name" value="PROTEIN-METHIONINE-SULFOXIDE REDUCTASE HEME-BINDING SUBUNIT MSRQ"/>
    <property type="match status" value="1"/>
</dbReference>
<comment type="subcellular location">
    <subcellularLocation>
        <location evidence="7">Cell membrane</location>
        <topology evidence="7">Multi-pass membrane protein</topology>
    </subcellularLocation>
    <subcellularLocation>
        <location evidence="1">Membrane</location>
        <topology evidence="1">Multi-pass membrane protein</topology>
    </subcellularLocation>
</comment>
<keyword evidence="7" id="KW-0285">Flavoprotein</keyword>
<comment type="cofactor">
    <cofactor evidence="7">
        <name>FMN</name>
        <dbReference type="ChEBI" id="CHEBI:58210"/>
    </cofactor>
    <text evidence="7">Binds 1 FMN per subunit.</text>
</comment>
<feature type="domain" description="Ferric oxidoreductase" evidence="9">
    <location>
        <begin position="50"/>
        <end position="160"/>
    </location>
</feature>
<evidence type="ECO:0000313" key="10">
    <source>
        <dbReference type="EMBL" id="CRH04481.1"/>
    </source>
</evidence>
<keyword evidence="2 7" id="KW-0813">Transport</keyword>
<feature type="transmembrane region" description="Helical" evidence="7">
    <location>
        <begin position="76"/>
        <end position="95"/>
    </location>
</feature>
<evidence type="ECO:0000256" key="3">
    <source>
        <dbReference type="ARBA" id="ARBA00022692"/>
    </source>
</evidence>
<evidence type="ECO:0000256" key="7">
    <source>
        <dbReference type="HAMAP-Rule" id="MF_01207"/>
    </source>
</evidence>
<proteinExistence type="inferred from homology"/>
<dbReference type="HAMAP" id="MF_01207">
    <property type="entry name" value="MsrQ"/>
    <property type="match status" value="1"/>
</dbReference>
<dbReference type="Pfam" id="PF01103">
    <property type="entry name" value="Omp85"/>
    <property type="match status" value="1"/>
</dbReference>
<dbReference type="EMBL" id="LO017727">
    <property type="protein sequence ID" value="CRH04481.1"/>
    <property type="molecule type" value="Genomic_DNA"/>
</dbReference>
<keyword evidence="6 7" id="KW-0472">Membrane</keyword>
<dbReference type="Gene3D" id="2.40.160.50">
    <property type="entry name" value="membrane protein fhac: a member of the omp85/tpsb transporter family"/>
    <property type="match status" value="1"/>
</dbReference>
<dbReference type="Pfam" id="PF01794">
    <property type="entry name" value="Ferric_reduct"/>
    <property type="match status" value="1"/>
</dbReference>
<dbReference type="GO" id="GO:0019867">
    <property type="term" value="C:outer membrane"/>
    <property type="evidence" value="ECO:0007669"/>
    <property type="project" value="InterPro"/>
</dbReference>
<comment type="subunit">
    <text evidence="7">Heterodimer of a catalytic subunit (MsrP) and a heme-binding subunit (MsrQ).</text>
</comment>
<dbReference type="AlphaFoldDB" id="A0A1S7LEU9"/>
<keyword evidence="7" id="KW-0349">Heme</keyword>
<dbReference type="Gene3D" id="3.10.20.310">
    <property type="entry name" value="membrane protein fhac"/>
    <property type="match status" value="1"/>
</dbReference>
<protein>
    <recommendedName>
        <fullName evidence="7">Protein-methionine-sulfoxide reductase heme-binding subunit MsrQ</fullName>
    </recommendedName>
    <alternativeName>
        <fullName evidence="7">Flavocytochrome MsrQ</fullName>
    </alternativeName>
</protein>
<dbReference type="GO" id="GO:0046872">
    <property type="term" value="F:metal ion binding"/>
    <property type="evidence" value="ECO:0007669"/>
    <property type="project" value="UniProtKB-KW"/>
</dbReference>
<keyword evidence="7" id="KW-1003">Cell membrane</keyword>
<feature type="transmembrane region" description="Helical" evidence="7">
    <location>
        <begin position="47"/>
        <end position="64"/>
    </location>
</feature>
<dbReference type="GO" id="GO:0016679">
    <property type="term" value="F:oxidoreductase activity, acting on diphenols and related substances as donors"/>
    <property type="evidence" value="ECO:0007669"/>
    <property type="project" value="TreeGrafter"/>
</dbReference>
<evidence type="ECO:0000256" key="2">
    <source>
        <dbReference type="ARBA" id="ARBA00022448"/>
    </source>
</evidence>
<keyword evidence="7" id="KW-0288">FMN</keyword>
<dbReference type="InterPro" id="IPR000184">
    <property type="entry name" value="Bac_surfAg_D15"/>
</dbReference>
<keyword evidence="4 7" id="KW-1133">Transmembrane helix</keyword>
<keyword evidence="7" id="KW-0479">Metal-binding</keyword>
<feature type="transmembrane region" description="Helical" evidence="7">
    <location>
        <begin position="115"/>
        <end position="132"/>
    </location>
</feature>
<comment type="cofactor">
    <cofactor evidence="7">
        <name>heme b</name>
        <dbReference type="ChEBI" id="CHEBI:60344"/>
    </cofactor>
    <text evidence="7">Binds 1 heme b (iron(II)-protoporphyrin IX) group per subunit.</text>
</comment>
<keyword evidence="3 7" id="KW-0812">Transmembrane</keyword>
<feature type="transmembrane region" description="Helical" evidence="7">
    <location>
        <begin position="152"/>
        <end position="168"/>
    </location>
</feature>
<evidence type="ECO:0000256" key="4">
    <source>
        <dbReference type="ARBA" id="ARBA00022989"/>
    </source>
</evidence>
<keyword evidence="5 7" id="KW-0408">Iron</keyword>
<dbReference type="GO" id="GO:0010181">
    <property type="term" value="F:FMN binding"/>
    <property type="evidence" value="ECO:0007669"/>
    <property type="project" value="UniProtKB-UniRule"/>
</dbReference>
<reference evidence="10" key="1">
    <citation type="submission" date="2015-04" db="EMBL/GenBank/DDBJ databases">
        <authorList>
            <person name="Syromyatnikov M.Y."/>
            <person name="Popov V.N."/>
        </authorList>
    </citation>
    <scope>NUCLEOTIDE SEQUENCE</scope>
    <source>
        <strain evidence="10">MO-1</strain>
    </source>
</reference>
<sequence length="791" mass="87621">MIPVALSLSLVKPLLLLLGLAPAGWYTWALFNDQLGANPVEAVIHGSGQWGLSIVLLTLAMRPAKELLGWRLLMRFRRMVGLFGFFYLSIHLLLYIGLDQGFDWPFIWQDIQKRLYVTAGFAAFLLLVPLALTSNDLMVRTLGRRWKKLHKLVYPAAILGLLHLYWLTKLDYTFAHQMGAILAILLGYRLLQWGLKYRHAVAAAMLVVGIWQPLPASAAVERAEYQVFFDGVEGALEELLRQVSTAEAKREEPPLSGFLLRGRAKEDLDRLTAALHSRGYFDAQLSIPPFKQKKPPFALRFEVNKGPQYRLGSMTIEGVKPQSGFTPPQWQKLGLTPGEPALARRVLNAESQLIELAKTQGFAFAKPQLKEAWADPVKQSLDVTFKLQLGPRIQLAKPTLTGAKEVSHDYLQSLIAWQDGQWYHPEQLAKLRQKLVKTGLFRQVRIKLAKLAESPPLKAWPVRVELVASPHRTIKGGAGWQSDLGPRMQAKWSHRNWLGRGEGVTVGSALSIDNQKLFASLDKPHFRRPKQTLRLASSLEREIEDAYERLGLTLEGRLLMPWRNLLDLSMGAVMEMASLDDLSQNEQQSYATLSLALGVGREAVDDPLDAKQGYRFGLEMAPVVKLLGDGAHYFKLTGHATHYYQFEKHPELVLAGRLISGVTVGAESDGIPVDSRFYAGGGGTIRGYGHQLAGPLDSSNKAIGGRSRMVMNGEVRYGVTEKIGVVAFADAGRAFASSFPDGSAPLLVGVGGGVRYASPLGPFRLDIGLPTKQREGVDDPFQIYMSIGQAF</sequence>
<dbReference type="PANTHER" id="PTHR36964">
    <property type="entry name" value="PROTEIN-METHIONINE-SULFOXIDE REDUCTASE HEME-BINDING SUBUNIT MSRQ"/>
    <property type="match status" value="1"/>
</dbReference>
<evidence type="ECO:0000256" key="5">
    <source>
        <dbReference type="ARBA" id="ARBA00023004"/>
    </source>
</evidence>
<feature type="domain" description="Bacterial surface antigen (D15)" evidence="8">
    <location>
        <begin position="496"/>
        <end position="791"/>
    </location>
</feature>
<accession>A0A1S7LEU9</accession>
<evidence type="ECO:0000259" key="9">
    <source>
        <dbReference type="Pfam" id="PF01794"/>
    </source>
</evidence>
<dbReference type="GO" id="GO:0009055">
    <property type="term" value="F:electron transfer activity"/>
    <property type="evidence" value="ECO:0007669"/>
    <property type="project" value="UniProtKB-UniRule"/>
</dbReference>
<comment type="function">
    <text evidence="7">Part of the MsrPQ system that repairs oxidized periplasmic proteins containing methionine sulfoxide residues (Met-O), using respiratory chain electrons. Thus protects these proteins from oxidative-stress damage caused by reactive species of oxygen and chlorine generated by the host defense mechanisms. MsrPQ is essential for the maintenance of envelope integrity under bleach stress, rescuing a wide series of structurally unrelated periplasmic proteins from methionine oxidation. MsrQ provides electrons for reduction to the reductase catalytic subunit MsrP, using the quinone pool of the respiratory chain.</text>
</comment>
<dbReference type="InterPro" id="IPR013130">
    <property type="entry name" value="Fe3_Rdtase_TM_dom"/>
</dbReference>
<comment type="similarity">
    <text evidence="7">Belongs to the MsrQ family.</text>
</comment>
<dbReference type="InterPro" id="IPR022837">
    <property type="entry name" value="MsrQ-like"/>
</dbReference>
<dbReference type="GO" id="GO:0005886">
    <property type="term" value="C:plasma membrane"/>
    <property type="evidence" value="ECO:0007669"/>
    <property type="project" value="UniProtKB-SubCell"/>
</dbReference>
<evidence type="ECO:0000256" key="1">
    <source>
        <dbReference type="ARBA" id="ARBA00004141"/>
    </source>
</evidence>
<dbReference type="GO" id="GO:0030091">
    <property type="term" value="P:protein repair"/>
    <property type="evidence" value="ECO:0007669"/>
    <property type="project" value="UniProtKB-UniRule"/>
</dbReference>
<dbReference type="GO" id="GO:0020037">
    <property type="term" value="F:heme binding"/>
    <property type="evidence" value="ECO:0007669"/>
    <property type="project" value="UniProtKB-UniRule"/>
</dbReference>
<name>A0A1S7LEU9_MAGMO</name>